<dbReference type="InterPro" id="IPR003018">
    <property type="entry name" value="GAF"/>
</dbReference>
<dbReference type="Pfam" id="PF13185">
    <property type="entry name" value="GAF_2"/>
    <property type="match status" value="1"/>
</dbReference>
<dbReference type="InterPro" id="IPR013767">
    <property type="entry name" value="PAS_fold"/>
</dbReference>
<dbReference type="PANTHER" id="PTHR44757">
    <property type="entry name" value="DIGUANYLATE CYCLASE DGCP"/>
    <property type="match status" value="1"/>
</dbReference>
<dbReference type="InterPro" id="IPR000014">
    <property type="entry name" value="PAS"/>
</dbReference>
<gene>
    <name evidence="2" type="ORF">S01H1_51129</name>
</gene>
<dbReference type="Pfam" id="PF00989">
    <property type="entry name" value="PAS"/>
    <property type="match status" value="1"/>
</dbReference>
<accession>X0X6W5</accession>
<comment type="caution">
    <text evidence="2">The sequence shown here is derived from an EMBL/GenBank/DDBJ whole genome shotgun (WGS) entry which is preliminary data.</text>
</comment>
<evidence type="ECO:0000259" key="1">
    <source>
        <dbReference type="PROSITE" id="PS50112"/>
    </source>
</evidence>
<organism evidence="2">
    <name type="scientific">marine sediment metagenome</name>
    <dbReference type="NCBI Taxonomy" id="412755"/>
    <lineage>
        <taxon>unclassified sequences</taxon>
        <taxon>metagenomes</taxon>
        <taxon>ecological metagenomes</taxon>
    </lineage>
</organism>
<protein>
    <recommendedName>
        <fullName evidence="1">PAS domain-containing protein</fullName>
    </recommendedName>
</protein>
<dbReference type="InterPro" id="IPR035965">
    <property type="entry name" value="PAS-like_dom_sf"/>
</dbReference>
<feature type="non-terminal residue" evidence="2">
    <location>
        <position position="261"/>
    </location>
</feature>
<proteinExistence type="predicted"/>
<dbReference type="CDD" id="cd00130">
    <property type="entry name" value="PAS"/>
    <property type="match status" value="1"/>
</dbReference>
<dbReference type="SUPFAM" id="SSF55785">
    <property type="entry name" value="PYP-like sensor domain (PAS domain)"/>
    <property type="match status" value="1"/>
</dbReference>
<dbReference type="EMBL" id="BARS01032984">
    <property type="protein sequence ID" value="GAG20726.1"/>
    <property type="molecule type" value="Genomic_DNA"/>
</dbReference>
<dbReference type="Gene3D" id="3.30.450.40">
    <property type="match status" value="1"/>
</dbReference>
<dbReference type="InterPro" id="IPR052155">
    <property type="entry name" value="Biofilm_reg_signaling"/>
</dbReference>
<dbReference type="InterPro" id="IPR029016">
    <property type="entry name" value="GAF-like_dom_sf"/>
</dbReference>
<name>X0X6W5_9ZZZZ</name>
<dbReference type="PROSITE" id="PS50112">
    <property type="entry name" value="PAS"/>
    <property type="match status" value="1"/>
</dbReference>
<reference evidence="2" key="1">
    <citation type="journal article" date="2014" name="Front. Microbiol.">
        <title>High frequency of phylogenetically diverse reductive dehalogenase-homologous genes in deep subseafloor sedimentary metagenomes.</title>
        <authorList>
            <person name="Kawai M."/>
            <person name="Futagami T."/>
            <person name="Toyoda A."/>
            <person name="Takaki Y."/>
            <person name="Nishi S."/>
            <person name="Hori S."/>
            <person name="Arai W."/>
            <person name="Tsubouchi T."/>
            <person name="Morono Y."/>
            <person name="Uchiyama I."/>
            <person name="Ito T."/>
            <person name="Fujiyama A."/>
            <person name="Inagaki F."/>
            <person name="Takami H."/>
        </authorList>
    </citation>
    <scope>NUCLEOTIDE SEQUENCE</scope>
    <source>
        <strain evidence="2">Expedition CK06-06</strain>
    </source>
</reference>
<dbReference type="AlphaFoldDB" id="X0X6W5"/>
<feature type="non-terminal residue" evidence="2">
    <location>
        <position position="1"/>
    </location>
</feature>
<dbReference type="Gene3D" id="3.30.450.20">
    <property type="entry name" value="PAS domain"/>
    <property type="match status" value="1"/>
</dbReference>
<dbReference type="SUPFAM" id="SSF55781">
    <property type="entry name" value="GAF domain-like"/>
    <property type="match status" value="1"/>
</dbReference>
<dbReference type="PANTHER" id="PTHR44757:SF2">
    <property type="entry name" value="BIOFILM ARCHITECTURE MAINTENANCE PROTEIN MBAA"/>
    <property type="match status" value="1"/>
</dbReference>
<sequence length="261" mass="28823">VEEALREREAQYRSIFESVTDAVLVFNLEGKIVEANPITCEMYGYSEEELIGLSASEIISPDYFHGFKNFKQRIKDGGRFVTDSVNLRKDGTEFDIEMHGAGFTYRGAPHLLSVVRDVTGRKQATAALQQTHQKIERLHEVARQLETCESEDDVYRTTVEATEKILSFSMCTLDIVEEQKLLIKATSAELPPGTSLESTLEEGGLAAETYRTGKTTVFGSFDEVPQATPTRSDLCSGISAPIGDVGVFQVASTEENAFSTE</sequence>
<dbReference type="NCBIfam" id="TIGR00229">
    <property type="entry name" value="sensory_box"/>
    <property type="match status" value="1"/>
</dbReference>
<dbReference type="SMART" id="SM00091">
    <property type="entry name" value="PAS"/>
    <property type="match status" value="1"/>
</dbReference>
<dbReference type="GO" id="GO:0006355">
    <property type="term" value="P:regulation of DNA-templated transcription"/>
    <property type="evidence" value="ECO:0007669"/>
    <property type="project" value="InterPro"/>
</dbReference>
<feature type="domain" description="PAS" evidence="1">
    <location>
        <begin position="8"/>
        <end position="78"/>
    </location>
</feature>
<evidence type="ECO:0000313" key="2">
    <source>
        <dbReference type="EMBL" id="GAG20726.1"/>
    </source>
</evidence>